<accession>A0A6M7TAU8</accession>
<protein>
    <submittedName>
        <fullName evidence="1">Uncharacterized protein</fullName>
    </submittedName>
</protein>
<organism evidence="1 2">
    <name type="scientific">Mesorhizobium jarvisii</name>
    <dbReference type="NCBI Taxonomy" id="1777867"/>
    <lineage>
        <taxon>Bacteria</taxon>
        <taxon>Pseudomonadati</taxon>
        <taxon>Pseudomonadota</taxon>
        <taxon>Alphaproteobacteria</taxon>
        <taxon>Hyphomicrobiales</taxon>
        <taxon>Phyllobacteriaceae</taxon>
        <taxon>Mesorhizobium</taxon>
    </lineage>
</organism>
<name>A0A6M7TAU8_9HYPH</name>
<dbReference type="Proteomes" id="UP000275530">
    <property type="component" value="Unassembled WGS sequence"/>
</dbReference>
<keyword evidence="2" id="KW-1185">Reference proteome</keyword>
<dbReference type="AlphaFoldDB" id="A0A6M7TAU8"/>
<sequence length="132" mass="13698">MKSVLVLAIAALAALTLDMPAQAAGFDNIVVSATKGGEAQSEFPADTPVVYLSADLVDIPATSTITFSWISIDSHGVAPANYTIDKVDLNVGENTEADSQLSKPTAGWPVGTYRVDLSIDGTVADSAPFSIR</sequence>
<reference evidence="1 2" key="1">
    <citation type="submission" date="2018-09" db="EMBL/GenBank/DDBJ databases">
        <title>Mesorhizobium carmichaelinearum sp. nov. isolated from Carmichaelinea spp. root nodules in New Zealand.</title>
        <authorList>
            <person name="De Meyer S.E."/>
        </authorList>
    </citation>
    <scope>NUCLEOTIDE SEQUENCE [LARGE SCALE GENOMIC DNA]</scope>
    <source>
        <strain evidence="1 2">LMG 28313</strain>
    </source>
</reference>
<evidence type="ECO:0000313" key="2">
    <source>
        <dbReference type="Proteomes" id="UP000275530"/>
    </source>
</evidence>
<comment type="caution">
    <text evidence="1">The sequence shown here is derived from an EMBL/GenBank/DDBJ whole genome shotgun (WGS) entry which is preliminary data.</text>
</comment>
<dbReference type="RefSeq" id="WP_038650664.1">
    <property type="nucleotide sequence ID" value="NZ_CP033507.1"/>
</dbReference>
<proteinExistence type="predicted"/>
<gene>
    <name evidence="1" type="ORF">D3242_07895</name>
</gene>
<dbReference type="EMBL" id="QZXA01000003">
    <property type="protein sequence ID" value="RJT35399.1"/>
    <property type="molecule type" value="Genomic_DNA"/>
</dbReference>
<evidence type="ECO:0000313" key="1">
    <source>
        <dbReference type="EMBL" id="RJT35399.1"/>
    </source>
</evidence>